<keyword evidence="2" id="KW-1185">Reference proteome</keyword>
<gene>
    <name evidence="1" type="ORF">GCM10010326_76060</name>
</gene>
<accession>A0ABQ3AX85</accession>
<evidence type="ECO:0000313" key="1">
    <source>
        <dbReference type="EMBL" id="GGY70634.1"/>
    </source>
</evidence>
<dbReference type="RefSeq" id="WP_190029541.1">
    <property type="nucleotide sequence ID" value="NZ_BMUU01000024.1"/>
</dbReference>
<proteinExistence type="predicted"/>
<evidence type="ECO:0000313" key="2">
    <source>
        <dbReference type="Proteomes" id="UP000600946"/>
    </source>
</evidence>
<organism evidence="1 2">
    <name type="scientific">Streptomyces xanthochromogenes</name>
    <dbReference type="NCBI Taxonomy" id="67384"/>
    <lineage>
        <taxon>Bacteria</taxon>
        <taxon>Bacillati</taxon>
        <taxon>Actinomycetota</taxon>
        <taxon>Actinomycetes</taxon>
        <taxon>Kitasatosporales</taxon>
        <taxon>Streptomycetaceae</taxon>
        <taxon>Streptomyces</taxon>
    </lineage>
</organism>
<name>A0ABQ3AX85_9ACTN</name>
<sequence>MTDPSTLQSDAGFWERLDARSKIAETLGDAFEAADHYVHIWYSDDGPFTLRFYVKDDRLVLISGTAAEPVSALKACLRRVLKRHGIVADVEGRSLGRVPELILVVPEPGAVLRIAELVIEGLPGLLAARYRLRSALLTHHVHWSFKAEGQALAPRDLSVRNAWALCTALRGPTRAAAPDLSSDEGAQEVLAELTRQFTAIGIPIQARQSGCCPARGHDGPHDLTWDPLSHEDAERLTAALLARPPAGRHLHVPASEAGEAV</sequence>
<dbReference type="Proteomes" id="UP000600946">
    <property type="component" value="Unassembled WGS sequence"/>
</dbReference>
<dbReference type="GeneID" id="96295434"/>
<comment type="caution">
    <text evidence="1">The sequence shown here is derived from an EMBL/GenBank/DDBJ whole genome shotgun (WGS) entry which is preliminary data.</text>
</comment>
<dbReference type="EMBL" id="BMUU01000024">
    <property type="protein sequence ID" value="GGY70634.1"/>
    <property type="molecule type" value="Genomic_DNA"/>
</dbReference>
<protein>
    <submittedName>
        <fullName evidence="1">Uncharacterized protein</fullName>
    </submittedName>
</protein>
<reference evidence="2" key="1">
    <citation type="journal article" date="2019" name="Int. J. Syst. Evol. Microbiol.">
        <title>The Global Catalogue of Microorganisms (GCM) 10K type strain sequencing project: providing services to taxonomists for standard genome sequencing and annotation.</title>
        <authorList>
            <consortium name="The Broad Institute Genomics Platform"/>
            <consortium name="The Broad Institute Genome Sequencing Center for Infectious Disease"/>
            <person name="Wu L."/>
            <person name="Ma J."/>
        </authorList>
    </citation>
    <scope>NUCLEOTIDE SEQUENCE [LARGE SCALE GENOMIC DNA]</scope>
    <source>
        <strain evidence="2">JCM 4594</strain>
    </source>
</reference>